<proteinExistence type="predicted"/>
<dbReference type="InterPro" id="IPR022385">
    <property type="entry name" value="Rhs_assc_core"/>
</dbReference>
<dbReference type="PANTHER" id="PTHR32305:SF15">
    <property type="entry name" value="PROTEIN RHSA-RELATED"/>
    <property type="match status" value="1"/>
</dbReference>
<protein>
    <submittedName>
        <fullName evidence="2">RHS repeat-associated protein</fullName>
    </submittedName>
</protein>
<evidence type="ECO:0000313" key="2">
    <source>
        <dbReference type="EMBL" id="NJC26609.1"/>
    </source>
</evidence>
<name>A0ABX0XCG5_9BACT</name>
<dbReference type="Proteomes" id="UP000770785">
    <property type="component" value="Unassembled WGS sequence"/>
</dbReference>
<feature type="compositionally biased region" description="Acidic residues" evidence="1">
    <location>
        <begin position="12"/>
        <end position="28"/>
    </location>
</feature>
<feature type="region of interest" description="Disordered" evidence="1">
    <location>
        <begin position="288"/>
        <end position="316"/>
    </location>
</feature>
<evidence type="ECO:0000256" key="1">
    <source>
        <dbReference type="SAM" id="MobiDB-lite"/>
    </source>
</evidence>
<feature type="region of interest" description="Disordered" evidence="1">
    <location>
        <begin position="1"/>
        <end position="28"/>
    </location>
</feature>
<dbReference type="RefSeq" id="WP_168037377.1">
    <property type="nucleotide sequence ID" value="NZ_JAATJH010000003.1"/>
</dbReference>
<feature type="compositionally biased region" description="Basic and acidic residues" evidence="1">
    <location>
        <begin position="1"/>
        <end position="11"/>
    </location>
</feature>
<dbReference type="NCBIfam" id="TIGR03696">
    <property type="entry name" value="Rhs_assc_core"/>
    <property type="match status" value="1"/>
</dbReference>
<sequence>MGQVTFDRELPSDCEDCPADGEETDEADVTNEDILPNTEILGAKVLPNKNTGPVVSDFGRRIYELKNHLGNVMVTFSENITTAYEKTSTADRVEYTIPEIITAADYLPFGLAMNRDPDSRSGKNYRYGFNGKEKDDDGEWGDLTQYDYGFRIYNPGIARFLSVDPLMKIYPMLTPYQFASNRPIDGIDLDGLEYFDSDEAMINMTFGGASLKLSHVSNSTANYYRQSGLNIDTENNTIGMNASLSISDATSIKAIVKEIKVARNGFAGPITRQELKLNLHLWNKTKFSGNSAQRRKQRKARERRRNTGPLAKSPSAGRAAGAAAAVRALLLISEKAHEYKINNDYEVGLDQFLDQGLMSTIIVEDNLDIIPAELQTDQGKAILTNFIFQGVIELPNNMNESLYNSVFETGVKIILRDERVSLSN</sequence>
<accession>A0ABX0XCG5</accession>
<dbReference type="InterPro" id="IPR050708">
    <property type="entry name" value="T6SS_VgrG/RHS"/>
</dbReference>
<feature type="compositionally biased region" description="Basic residues" evidence="1">
    <location>
        <begin position="293"/>
        <end position="306"/>
    </location>
</feature>
<organism evidence="2 3">
    <name type="scientific">Neolewinella antarctica</name>
    <dbReference type="NCBI Taxonomy" id="442734"/>
    <lineage>
        <taxon>Bacteria</taxon>
        <taxon>Pseudomonadati</taxon>
        <taxon>Bacteroidota</taxon>
        <taxon>Saprospiria</taxon>
        <taxon>Saprospirales</taxon>
        <taxon>Lewinellaceae</taxon>
        <taxon>Neolewinella</taxon>
    </lineage>
</organism>
<comment type="caution">
    <text evidence="2">The sequence shown here is derived from an EMBL/GenBank/DDBJ whole genome shotgun (WGS) entry which is preliminary data.</text>
</comment>
<dbReference type="EMBL" id="JAATJH010000003">
    <property type="protein sequence ID" value="NJC26609.1"/>
    <property type="molecule type" value="Genomic_DNA"/>
</dbReference>
<dbReference type="PANTHER" id="PTHR32305">
    <property type="match status" value="1"/>
</dbReference>
<dbReference type="Gene3D" id="2.180.10.10">
    <property type="entry name" value="RHS repeat-associated core"/>
    <property type="match status" value="1"/>
</dbReference>
<evidence type="ECO:0000313" key="3">
    <source>
        <dbReference type="Proteomes" id="UP000770785"/>
    </source>
</evidence>
<reference evidence="2 3" key="1">
    <citation type="submission" date="2020-03" db="EMBL/GenBank/DDBJ databases">
        <title>Genomic Encyclopedia of Type Strains, Phase IV (KMG-IV): sequencing the most valuable type-strain genomes for metagenomic binning, comparative biology and taxonomic classification.</title>
        <authorList>
            <person name="Goeker M."/>
        </authorList>
    </citation>
    <scope>NUCLEOTIDE SEQUENCE [LARGE SCALE GENOMIC DNA]</scope>
    <source>
        <strain evidence="2 3">DSM 105096</strain>
    </source>
</reference>
<gene>
    <name evidence="2" type="ORF">GGR27_002119</name>
</gene>
<keyword evidence="3" id="KW-1185">Reference proteome</keyword>